<sequence>MEFMNWLFLVLFFGLIVLFFVSFTLFIRRSVYRSMARNERIDEVEAKLDRILAHLEKPNK</sequence>
<proteinExistence type="predicted"/>
<dbReference type="RefSeq" id="WP_048005142.1">
    <property type="nucleotide sequence ID" value="NZ_CP047095.1"/>
</dbReference>
<dbReference type="Pfam" id="PF13314">
    <property type="entry name" value="DUF4083"/>
    <property type="match status" value="1"/>
</dbReference>
<dbReference type="OrthoDB" id="2939274at2"/>
<evidence type="ECO:0000313" key="2">
    <source>
        <dbReference type="Proteomes" id="UP000076510"/>
    </source>
</evidence>
<accession>A0A0J5SBU1</accession>
<dbReference type="PATRIC" id="fig|189381.10.peg.658"/>
<dbReference type="AlphaFoldDB" id="A0A0J5SBU1"/>
<name>A0A0J5SBU1_9BACI</name>
<comment type="caution">
    <text evidence="1">The sequence shown here is derived from an EMBL/GenBank/DDBJ whole genome shotgun (WGS) entry which is preliminary data.</text>
</comment>
<protein>
    <submittedName>
        <fullName evidence="1">Uncharacterized protein</fullName>
    </submittedName>
</protein>
<gene>
    <name evidence="1" type="ORF">AV649_14855</name>
</gene>
<evidence type="ECO:0000313" key="1">
    <source>
        <dbReference type="EMBL" id="KZE50674.1"/>
    </source>
</evidence>
<dbReference type="InterPro" id="IPR025143">
    <property type="entry name" value="DUF4083"/>
</dbReference>
<reference evidence="2" key="1">
    <citation type="submission" date="2016-01" db="EMBL/GenBank/DDBJ databases">
        <title>Whole genome sequencing of Bhargavaea cecembensis T14.</title>
        <authorList>
            <person name="Hong K.W."/>
        </authorList>
    </citation>
    <scope>NUCLEOTIDE SEQUENCE [LARGE SCALE GENOMIC DNA]</scope>
    <source>
        <strain evidence="2">M19</strain>
    </source>
</reference>
<dbReference type="EMBL" id="LQQY01000009">
    <property type="protein sequence ID" value="KZE50674.1"/>
    <property type="molecule type" value="Genomic_DNA"/>
</dbReference>
<dbReference type="Proteomes" id="UP000076510">
    <property type="component" value="Unassembled WGS sequence"/>
</dbReference>
<organism evidence="1 2">
    <name type="scientific">Rossellomorea marisflavi</name>
    <dbReference type="NCBI Taxonomy" id="189381"/>
    <lineage>
        <taxon>Bacteria</taxon>
        <taxon>Bacillati</taxon>
        <taxon>Bacillota</taxon>
        <taxon>Bacilli</taxon>
        <taxon>Bacillales</taxon>
        <taxon>Bacillaceae</taxon>
        <taxon>Rossellomorea</taxon>
    </lineage>
</organism>